<evidence type="ECO:0000313" key="1">
    <source>
        <dbReference type="EMBL" id="MPM89588.1"/>
    </source>
</evidence>
<gene>
    <name evidence="1" type="ORF">SDC9_136700</name>
</gene>
<proteinExistence type="predicted"/>
<organism evidence="1">
    <name type="scientific">bioreactor metagenome</name>
    <dbReference type="NCBI Taxonomy" id="1076179"/>
    <lineage>
        <taxon>unclassified sequences</taxon>
        <taxon>metagenomes</taxon>
        <taxon>ecological metagenomes</taxon>
    </lineage>
</organism>
<dbReference type="EMBL" id="VSSQ01036993">
    <property type="protein sequence ID" value="MPM89588.1"/>
    <property type="molecule type" value="Genomic_DNA"/>
</dbReference>
<comment type="caution">
    <text evidence="1">The sequence shown here is derived from an EMBL/GenBank/DDBJ whole genome shotgun (WGS) entry which is preliminary data.</text>
</comment>
<sequence>MADIELHHLRSRAISGVRNVQRETQRRIPVKRGGIELKIGIGKRCIGESVTEGITDRHVPRIIITVANEDAFAVFHRSRVSGEIGEAGGIIQPKRPAFCELSARADLAGNNVRNRPARSLTAQVTKQDGFCAIRPAQIDHRSAGKHDRYVWIDRAHPADEFDVIFRHVEGLAVKSFGFVSIRQADEQQHGILPGGEGAGFR</sequence>
<dbReference type="AlphaFoldDB" id="A0A645DKJ7"/>
<protein>
    <submittedName>
        <fullName evidence="1">Uncharacterized protein</fullName>
    </submittedName>
</protein>
<accession>A0A645DKJ7</accession>
<reference evidence="1" key="1">
    <citation type="submission" date="2019-08" db="EMBL/GenBank/DDBJ databases">
        <authorList>
            <person name="Kucharzyk K."/>
            <person name="Murdoch R.W."/>
            <person name="Higgins S."/>
            <person name="Loffler F."/>
        </authorList>
    </citation>
    <scope>NUCLEOTIDE SEQUENCE</scope>
</reference>
<name>A0A645DKJ7_9ZZZZ</name>